<feature type="compositionally biased region" description="Polar residues" evidence="1">
    <location>
        <begin position="680"/>
        <end position="698"/>
    </location>
</feature>
<dbReference type="AlphaFoldDB" id="A0A8E5HK70"/>
<feature type="region of interest" description="Disordered" evidence="1">
    <location>
        <begin position="838"/>
        <end position="859"/>
    </location>
</feature>
<dbReference type="KEGG" id="uvi:66061995"/>
<gene>
    <name evidence="3" type="ORF">UV8b_01217</name>
</gene>
<accession>A0A8E5HK70</accession>
<dbReference type="Proteomes" id="UP000027002">
    <property type="component" value="Chromosome 1"/>
</dbReference>
<keyword evidence="4" id="KW-1185">Reference proteome</keyword>
<feature type="region of interest" description="Disordered" evidence="1">
    <location>
        <begin position="592"/>
        <end position="618"/>
    </location>
</feature>
<feature type="compositionally biased region" description="Basic residues" evidence="1">
    <location>
        <begin position="140"/>
        <end position="152"/>
    </location>
</feature>
<feature type="region of interest" description="Disordered" evidence="1">
    <location>
        <begin position="801"/>
        <end position="820"/>
    </location>
</feature>
<feature type="region of interest" description="Disordered" evidence="1">
    <location>
        <begin position="441"/>
        <end position="518"/>
    </location>
</feature>
<evidence type="ECO:0000313" key="4">
    <source>
        <dbReference type="Proteomes" id="UP000027002"/>
    </source>
</evidence>
<dbReference type="OrthoDB" id="1749473at2759"/>
<sequence>MTMTTTTTTAKDCTVPETQGRSNSGLGGPRGPRADYAVELENRMLIRQEKIHEEKLGRRDSRLGLRKMFARSKVGKDDDALNHAHLPAKPAGFPSSKAVADQLRQCLHGENRSQSSLPANFACKPLPVAVGHVQDEQLQQHHHRAPSAKPKKARAEQAWKEPKMDWSLPPLFKAFPQAVCHATLPATCLSADAILRINGKKNHLQTMEQVGIMPTTLEGGGETLGGDKAKFKTRVRRNGTALGEDLEWTTKTYILATSGYLLQYSGQGAFDRLPEKILRLGPSSAAFASDAIPGRHWVIHLSSSAIVDDVQTFDARSILSRLSFRLAERRTTANLFLVFRDAESMEGWLASLRAEIEKQGGKGKSPEPGRPEHGGIKGSARQHAAQRTLIVPDLYRFSIPSGKTGYTAAMPLQEEPRYNASCARMTGSETHFSHLLDDVSTTTTTTTTTTTNSTISQDERQLDSLRDNRRRLSFSSSGQGTFLSSTDSSPTLSPTQDKFTEEAVEPDHDSGRTEEAAARANALKIATRRESTQTGYQLVQDVALRSDVRPETTTFTAKQGKRAISPAGVTPTPNFSVPHNCDRRFSYIKGQGTCKDTGTSRGRHGDRSAKTGRSSSAVMQSCHGVSDVADQSAARGMAPSCPTSPTFRASTNVSNTEQRWQPTCCDKSARCGGAVPRESTPWSAQWHRSTRQHASSNRAGKHQPSSSSAASTVSSCGSHCNASMLDDKFSFLGKVEQGGNCTSFLDMGDGNDDDDESAAEELSLAHDGAREGFIPSGRSWPRYHAPDSTVSCDDSNRWSAAVAASPRNGGRRNDGKAPSCWVGDCRSMASRSMAKIAAISGPPPAPPPTRALPPIPQRV</sequence>
<evidence type="ECO:0000259" key="2">
    <source>
        <dbReference type="PROSITE" id="PS50003"/>
    </source>
</evidence>
<feature type="compositionally biased region" description="Basic and acidic residues" evidence="1">
    <location>
        <begin position="358"/>
        <end position="375"/>
    </location>
</feature>
<organism evidence="3 4">
    <name type="scientific">Ustilaginoidea virens</name>
    <name type="common">Rice false smut fungus</name>
    <name type="synonym">Villosiclava virens</name>
    <dbReference type="NCBI Taxonomy" id="1159556"/>
    <lineage>
        <taxon>Eukaryota</taxon>
        <taxon>Fungi</taxon>
        <taxon>Dikarya</taxon>
        <taxon>Ascomycota</taxon>
        <taxon>Pezizomycotina</taxon>
        <taxon>Sordariomycetes</taxon>
        <taxon>Hypocreomycetidae</taxon>
        <taxon>Hypocreales</taxon>
        <taxon>Clavicipitaceae</taxon>
        <taxon>Ustilaginoidea</taxon>
    </lineage>
</organism>
<protein>
    <recommendedName>
        <fullName evidence="2">PH domain-containing protein</fullName>
    </recommendedName>
</protein>
<proteinExistence type="predicted"/>
<feature type="region of interest" description="Disordered" evidence="1">
    <location>
        <begin position="358"/>
        <end position="383"/>
    </location>
</feature>
<feature type="domain" description="PH" evidence="2">
    <location>
        <begin position="234"/>
        <end position="357"/>
    </location>
</feature>
<feature type="compositionally biased region" description="Pro residues" evidence="1">
    <location>
        <begin position="841"/>
        <end position="859"/>
    </location>
</feature>
<feature type="compositionally biased region" description="Low complexity" evidence="1">
    <location>
        <begin position="441"/>
        <end position="451"/>
    </location>
</feature>
<feature type="compositionally biased region" description="Basic and acidic residues" evidence="1">
    <location>
        <begin position="457"/>
        <end position="467"/>
    </location>
</feature>
<evidence type="ECO:0000313" key="3">
    <source>
        <dbReference type="EMBL" id="QUC16976.1"/>
    </source>
</evidence>
<dbReference type="PROSITE" id="PS50003">
    <property type="entry name" value="PH_DOMAIN"/>
    <property type="match status" value="1"/>
</dbReference>
<name>A0A8E5HK70_USTVR</name>
<feature type="region of interest" description="Disordered" evidence="1">
    <location>
        <begin position="1"/>
        <end position="34"/>
    </location>
</feature>
<feature type="region of interest" description="Disordered" evidence="1">
    <location>
        <begin position="676"/>
        <end position="711"/>
    </location>
</feature>
<feature type="region of interest" description="Disordered" evidence="1">
    <location>
        <begin position="136"/>
        <end position="157"/>
    </location>
</feature>
<dbReference type="GeneID" id="66061995"/>
<reference evidence="3" key="1">
    <citation type="submission" date="2020-03" db="EMBL/GenBank/DDBJ databases">
        <title>A mixture of massive structural variations and highly conserved coding sequences in Ustilaginoidea virens genome.</title>
        <authorList>
            <person name="Zhang K."/>
            <person name="Zhao Z."/>
            <person name="Zhang Z."/>
            <person name="Li Y."/>
            <person name="Hsiang T."/>
            <person name="Sun W."/>
        </authorList>
    </citation>
    <scope>NUCLEOTIDE SEQUENCE</scope>
    <source>
        <strain evidence="3">UV-8b</strain>
    </source>
</reference>
<evidence type="ECO:0000256" key="1">
    <source>
        <dbReference type="SAM" id="MobiDB-lite"/>
    </source>
</evidence>
<dbReference type="InterPro" id="IPR001849">
    <property type="entry name" value="PH_domain"/>
</dbReference>
<dbReference type="RefSeq" id="XP_042994649.1">
    <property type="nucleotide sequence ID" value="XM_043138715.1"/>
</dbReference>
<dbReference type="EMBL" id="CP072753">
    <property type="protein sequence ID" value="QUC16976.1"/>
    <property type="molecule type" value="Genomic_DNA"/>
</dbReference>
<feature type="compositionally biased region" description="Basic and acidic residues" evidence="1">
    <location>
        <begin position="498"/>
        <end position="517"/>
    </location>
</feature>
<feature type="compositionally biased region" description="Low complexity" evidence="1">
    <location>
        <begin position="473"/>
        <end position="495"/>
    </location>
</feature>